<feature type="transmembrane region" description="Helical" evidence="7">
    <location>
        <begin position="55"/>
        <end position="72"/>
    </location>
</feature>
<comment type="caution">
    <text evidence="10">The sequence shown here is derived from an EMBL/GenBank/DDBJ whole genome shotgun (WGS) entry which is preliminary data.</text>
</comment>
<dbReference type="InterPro" id="IPR039421">
    <property type="entry name" value="Type_1_exporter"/>
</dbReference>
<accession>A0A543PQ80</accession>
<dbReference type="GO" id="GO:0005524">
    <property type="term" value="F:ATP binding"/>
    <property type="evidence" value="ECO:0007669"/>
    <property type="project" value="UniProtKB-KW"/>
</dbReference>
<dbReference type="SUPFAM" id="SSF90123">
    <property type="entry name" value="ABC transporter transmembrane region"/>
    <property type="match status" value="1"/>
</dbReference>
<reference evidence="10 11" key="1">
    <citation type="submission" date="2019-06" db="EMBL/GenBank/DDBJ databases">
        <title>Sequencing the genomes of 1000 actinobacteria strains.</title>
        <authorList>
            <person name="Klenk H.-P."/>
        </authorList>
    </citation>
    <scope>NUCLEOTIDE SEQUENCE [LARGE SCALE GENOMIC DNA]</scope>
    <source>
        <strain evidence="10 11">DSM 21776</strain>
    </source>
</reference>
<dbReference type="EMBL" id="VFQF01000002">
    <property type="protein sequence ID" value="TQN46224.1"/>
    <property type="molecule type" value="Genomic_DNA"/>
</dbReference>
<keyword evidence="4 10" id="KW-0067">ATP-binding</keyword>
<dbReference type="GO" id="GO:0005886">
    <property type="term" value="C:plasma membrane"/>
    <property type="evidence" value="ECO:0007669"/>
    <property type="project" value="UniProtKB-SubCell"/>
</dbReference>
<dbReference type="InterPro" id="IPR036640">
    <property type="entry name" value="ABC1_TM_sf"/>
</dbReference>
<keyword evidence="5 7" id="KW-1133">Transmembrane helix</keyword>
<dbReference type="SUPFAM" id="SSF52540">
    <property type="entry name" value="P-loop containing nucleoside triphosphate hydrolases"/>
    <property type="match status" value="1"/>
</dbReference>
<evidence type="ECO:0000313" key="10">
    <source>
        <dbReference type="EMBL" id="TQN46224.1"/>
    </source>
</evidence>
<feature type="domain" description="ABC transmembrane type-1" evidence="9">
    <location>
        <begin position="21"/>
        <end position="285"/>
    </location>
</feature>
<keyword evidence="2 7" id="KW-0812">Transmembrane</keyword>
<organism evidence="10 11">
    <name type="scientific">Humibacillus xanthopallidus</name>
    <dbReference type="NCBI Taxonomy" id="412689"/>
    <lineage>
        <taxon>Bacteria</taxon>
        <taxon>Bacillati</taxon>
        <taxon>Actinomycetota</taxon>
        <taxon>Actinomycetes</taxon>
        <taxon>Micrococcales</taxon>
        <taxon>Intrasporangiaceae</taxon>
        <taxon>Humibacillus</taxon>
    </lineage>
</organism>
<evidence type="ECO:0000256" key="5">
    <source>
        <dbReference type="ARBA" id="ARBA00022989"/>
    </source>
</evidence>
<dbReference type="PROSITE" id="PS50893">
    <property type="entry name" value="ABC_TRANSPORTER_2"/>
    <property type="match status" value="1"/>
</dbReference>
<dbReference type="PANTHER" id="PTHR24221:SF654">
    <property type="entry name" value="ATP-BINDING CASSETTE SUB-FAMILY B MEMBER 6"/>
    <property type="match status" value="1"/>
</dbReference>
<feature type="domain" description="ABC transporter" evidence="8">
    <location>
        <begin position="334"/>
        <end position="552"/>
    </location>
</feature>
<comment type="subcellular location">
    <subcellularLocation>
        <location evidence="1">Cell membrane</location>
        <topology evidence="1">Multi-pass membrane protein</topology>
    </subcellularLocation>
</comment>
<proteinExistence type="predicted"/>
<gene>
    <name evidence="10" type="ORF">FHX52_2930</name>
</gene>
<evidence type="ECO:0000256" key="4">
    <source>
        <dbReference type="ARBA" id="ARBA00022840"/>
    </source>
</evidence>
<feature type="transmembrane region" description="Helical" evidence="7">
    <location>
        <begin position="21"/>
        <end position="43"/>
    </location>
</feature>
<dbReference type="GO" id="GO:0034040">
    <property type="term" value="F:ATPase-coupled lipid transmembrane transporter activity"/>
    <property type="evidence" value="ECO:0007669"/>
    <property type="project" value="TreeGrafter"/>
</dbReference>
<evidence type="ECO:0000256" key="2">
    <source>
        <dbReference type="ARBA" id="ARBA00022692"/>
    </source>
</evidence>
<sequence length="558" mass="58637">MNAGFRLLRSTTPAPRRLVRVAAWSAVECLPALVSGVAVAHAVDALTSGRPSASTLWLAAIAAAMVVGAAATRRLYAAMSPLVEDLRDGLMTATVRGTLAECARTGRPGAATVTQTIEQVDQVRNLVSAVLRSFRSTVVPLASACIGLLLLDHRLGLAALVPLAAALALQSLLVPRTVRRQRHAALAQEAFGADTAAVLADLPPLRGLGADTWGRERLLSGADAVAVAELRVVRTTALRQAVIALGAHVPLLSVLLVSLPLLRDGSLSAGAVVGATTYVLTVLAPAVSSFVAVSGGWVVELVVLLDRLALVAGRPGPESGSARTPSQPTQGYAVELRDVAFAYRPESRPVLTGLDLRVRRGEHVAVLGASGTGKSTLARLFAGLEAPTSGTVHAAEGLCFVPQEAYVFAGTLRENLLHLDPNVAEARLREAVAVFGLDDLADRLCGLDGEIRSHDERLTAADRQRVVLARAWLSPAEVVVLDEATSLLPLSDDEAVEAAFTVDGRTLVTIAHRVDVARRAGTVVYFDGADVHTGRHAELLDAHDAYRDLHRHAALYAH</sequence>
<dbReference type="Gene3D" id="1.20.1560.10">
    <property type="entry name" value="ABC transporter type 1, transmembrane domain"/>
    <property type="match status" value="1"/>
</dbReference>
<protein>
    <submittedName>
        <fullName evidence="10">ATP-binding cassette subfamily C protein</fullName>
    </submittedName>
</protein>
<dbReference type="SMART" id="SM00382">
    <property type="entry name" value="AAA"/>
    <property type="match status" value="1"/>
</dbReference>
<feature type="transmembrane region" description="Helical" evidence="7">
    <location>
        <begin position="134"/>
        <end position="151"/>
    </location>
</feature>
<dbReference type="GO" id="GO:0140359">
    <property type="term" value="F:ABC-type transporter activity"/>
    <property type="evidence" value="ECO:0007669"/>
    <property type="project" value="InterPro"/>
</dbReference>
<dbReference type="PROSITE" id="PS50929">
    <property type="entry name" value="ABC_TM1F"/>
    <property type="match status" value="1"/>
</dbReference>
<evidence type="ECO:0000259" key="9">
    <source>
        <dbReference type="PROSITE" id="PS50929"/>
    </source>
</evidence>
<evidence type="ECO:0000259" key="8">
    <source>
        <dbReference type="PROSITE" id="PS50893"/>
    </source>
</evidence>
<dbReference type="GO" id="GO:0016887">
    <property type="term" value="F:ATP hydrolysis activity"/>
    <property type="evidence" value="ECO:0007669"/>
    <property type="project" value="InterPro"/>
</dbReference>
<feature type="transmembrane region" description="Helical" evidence="7">
    <location>
        <begin position="241"/>
        <end position="262"/>
    </location>
</feature>
<evidence type="ECO:0000256" key="6">
    <source>
        <dbReference type="ARBA" id="ARBA00023136"/>
    </source>
</evidence>
<name>A0A543PQ80_9MICO</name>
<dbReference type="AlphaFoldDB" id="A0A543PQ80"/>
<dbReference type="PANTHER" id="PTHR24221">
    <property type="entry name" value="ATP-BINDING CASSETTE SUB-FAMILY B"/>
    <property type="match status" value="1"/>
</dbReference>
<feature type="transmembrane region" description="Helical" evidence="7">
    <location>
        <begin position="157"/>
        <end position="174"/>
    </location>
</feature>
<dbReference type="Gene3D" id="3.40.50.300">
    <property type="entry name" value="P-loop containing nucleotide triphosphate hydrolases"/>
    <property type="match status" value="1"/>
</dbReference>
<evidence type="ECO:0000256" key="1">
    <source>
        <dbReference type="ARBA" id="ARBA00004651"/>
    </source>
</evidence>
<dbReference type="Pfam" id="PF00005">
    <property type="entry name" value="ABC_tran"/>
    <property type="match status" value="1"/>
</dbReference>
<evidence type="ECO:0000256" key="3">
    <source>
        <dbReference type="ARBA" id="ARBA00022741"/>
    </source>
</evidence>
<evidence type="ECO:0000256" key="7">
    <source>
        <dbReference type="SAM" id="Phobius"/>
    </source>
</evidence>
<feature type="transmembrane region" description="Helical" evidence="7">
    <location>
        <begin position="282"/>
        <end position="305"/>
    </location>
</feature>
<dbReference type="InterPro" id="IPR003593">
    <property type="entry name" value="AAA+_ATPase"/>
</dbReference>
<dbReference type="InterPro" id="IPR003439">
    <property type="entry name" value="ABC_transporter-like_ATP-bd"/>
</dbReference>
<dbReference type="RefSeq" id="WP_185747295.1">
    <property type="nucleotide sequence ID" value="NZ_BAAAQC010000004.1"/>
</dbReference>
<dbReference type="InterPro" id="IPR027417">
    <property type="entry name" value="P-loop_NTPase"/>
</dbReference>
<keyword evidence="3" id="KW-0547">Nucleotide-binding</keyword>
<dbReference type="Proteomes" id="UP000320085">
    <property type="component" value="Unassembled WGS sequence"/>
</dbReference>
<dbReference type="InterPro" id="IPR011527">
    <property type="entry name" value="ABC1_TM_dom"/>
</dbReference>
<keyword evidence="6 7" id="KW-0472">Membrane</keyword>
<evidence type="ECO:0000313" key="11">
    <source>
        <dbReference type="Proteomes" id="UP000320085"/>
    </source>
</evidence>